<dbReference type="RefSeq" id="WP_150699150.1">
    <property type="nucleotide sequence ID" value="NZ_CABPRZ010000023.1"/>
</dbReference>
<accession>A0A5E4YEC7</accession>
<sequence length="414" mass="43975">MAAERTGLVLMGGGARVAYQVGVLSGIAAIQRDILPHRKAVPFQIVCGTSAGAINAAALAVHAEDFQLGTTRLAAVWRQFHAGQVFRADSLGVARTGARWLSALAIGWALRRSPRALLDWTPLTGMLRESIRLDRLPEMFANGTLCALSVTALSYSSGKHVTFYQSAAPIQPWKRSLRLARAVPLTVDHLLASSSIPFLFPAVPLELDGAQEYFGDGSMRQIAPLSPPIHLGATRILVIGAAHAQYGLDSSGERIAGYPSLAQIGGQALASVFIDGLSGDLERLQHINRVLHHLPEAERAASGWREIETLVISPSQRIEPIAARHLSQLPRATRALLGAIGADTARGAAFASYLLFESGYTQELMALGEADAMAQRDAIERWLMVDGDGRPLARDPAQGVPQATSAVAAGDGAA</sequence>
<evidence type="ECO:0000256" key="2">
    <source>
        <dbReference type="ARBA" id="ARBA00022963"/>
    </source>
</evidence>
<keyword evidence="2 4" id="KW-0442">Lipid degradation</keyword>
<dbReference type="GO" id="GO:0016787">
    <property type="term" value="F:hydrolase activity"/>
    <property type="evidence" value="ECO:0007669"/>
    <property type="project" value="UniProtKB-UniRule"/>
</dbReference>
<evidence type="ECO:0000259" key="6">
    <source>
        <dbReference type="PROSITE" id="PS51635"/>
    </source>
</evidence>
<dbReference type="InterPro" id="IPR002641">
    <property type="entry name" value="PNPLA_dom"/>
</dbReference>
<protein>
    <submittedName>
        <fullName evidence="7">Patatin</fullName>
    </submittedName>
</protein>
<evidence type="ECO:0000256" key="1">
    <source>
        <dbReference type="ARBA" id="ARBA00022801"/>
    </source>
</evidence>
<name>A0A5E4YEC7_9BURK</name>
<dbReference type="AlphaFoldDB" id="A0A5E4YEC7"/>
<gene>
    <name evidence="7" type="ORF">PTE30175_04365</name>
</gene>
<feature type="region of interest" description="Disordered" evidence="5">
    <location>
        <begin position="393"/>
        <end position="414"/>
    </location>
</feature>
<dbReference type="PANTHER" id="PTHR14226">
    <property type="entry name" value="NEUROPATHY TARGET ESTERASE/SWISS CHEESE D.MELANOGASTER"/>
    <property type="match status" value="1"/>
</dbReference>
<dbReference type="Proteomes" id="UP000414233">
    <property type="component" value="Unassembled WGS sequence"/>
</dbReference>
<dbReference type="PROSITE" id="PS51635">
    <property type="entry name" value="PNPLA"/>
    <property type="match status" value="1"/>
</dbReference>
<evidence type="ECO:0000256" key="5">
    <source>
        <dbReference type="SAM" id="MobiDB-lite"/>
    </source>
</evidence>
<keyword evidence="3 4" id="KW-0443">Lipid metabolism</keyword>
<evidence type="ECO:0000313" key="7">
    <source>
        <dbReference type="EMBL" id="VVE47054.1"/>
    </source>
</evidence>
<feature type="compositionally biased region" description="Low complexity" evidence="5">
    <location>
        <begin position="403"/>
        <end position="414"/>
    </location>
</feature>
<dbReference type="InterPro" id="IPR016035">
    <property type="entry name" value="Acyl_Trfase/lysoPLipase"/>
</dbReference>
<keyword evidence="1 4" id="KW-0378">Hydrolase</keyword>
<evidence type="ECO:0000256" key="4">
    <source>
        <dbReference type="PROSITE-ProRule" id="PRU01161"/>
    </source>
</evidence>
<keyword evidence="8" id="KW-1185">Reference proteome</keyword>
<feature type="short sequence motif" description="GXSXG" evidence="4">
    <location>
        <begin position="48"/>
        <end position="52"/>
    </location>
</feature>
<comment type="caution">
    <text evidence="4">Lacks conserved residue(s) required for the propagation of feature annotation.</text>
</comment>
<dbReference type="InterPro" id="IPR050301">
    <property type="entry name" value="NTE"/>
</dbReference>
<dbReference type="SUPFAM" id="SSF52151">
    <property type="entry name" value="FabD/lysophospholipase-like"/>
    <property type="match status" value="1"/>
</dbReference>
<evidence type="ECO:0000256" key="3">
    <source>
        <dbReference type="ARBA" id="ARBA00023098"/>
    </source>
</evidence>
<feature type="domain" description="PNPLA" evidence="6">
    <location>
        <begin position="8"/>
        <end position="229"/>
    </location>
</feature>
<dbReference type="Pfam" id="PF01734">
    <property type="entry name" value="Patatin"/>
    <property type="match status" value="1"/>
</dbReference>
<proteinExistence type="predicted"/>
<feature type="active site" description="Nucleophile" evidence="4">
    <location>
        <position position="50"/>
    </location>
</feature>
<dbReference type="PANTHER" id="PTHR14226:SF57">
    <property type="entry name" value="BLR7027 PROTEIN"/>
    <property type="match status" value="1"/>
</dbReference>
<dbReference type="Gene3D" id="3.40.1090.10">
    <property type="entry name" value="Cytosolic phospholipase A2 catalytic domain"/>
    <property type="match status" value="1"/>
</dbReference>
<reference evidence="7 8" key="1">
    <citation type="submission" date="2019-08" db="EMBL/GenBank/DDBJ databases">
        <authorList>
            <person name="Peeters C."/>
        </authorList>
    </citation>
    <scope>NUCLEOTIDE SEQUENCE [LARGE SCALE GENOMIC DNA]</scope>
    <source>
        <strain evidence="7 8">LMG 30175</strain>
    </source>
</reference>
<dbReference type="GO" id="GO:0016042">
    <property type="term" value="P:lipid catabolic process"/>
    <property type="evidence" value="ECO:0007669"/>
    <property type="project" value="UniProtKB-UniRule"/>
</dbReference>
<dbReference type="OrthoDB" id="9798773at2"/>
<dbReference type="EMBL" id="CABPRZ010000023">
    <property type="protein sequence ID" value="VVE47054.1"/>
    <property type="molecule type" value="Genomic_DNA"/>
</dbReference>
<feature type="active site" description="Proton acceptor" evidence="4">
    <location>
        <position position="216"/>
    </location>
</feature>
<evidence type="ECO:0000313" key="8">
    <source>
        <dbReference type="Proteomes" id="UP000414233"/>
    </source>
</evidence>
<organism evidence="7 8">
    <name type="scientific">Pandoraea terrae</name>
    <dbReference type="NCBI Taxonomy" id="1537710"/>
    <lineage>
        <taxon>Bacteria</taxon>
        <taxon>Pseudomonadati</taxon>
        <taxon>Pseudomonadota</taxon>
        <taxon>Betaproteobacteria</taxon>
        <taxon>Burkholderiales</taxon>
        <taxon>Burkholderiaceae</taxon>
        <taxon>Pandoraea</taxon>
    </lineage>
</organism>